<keyword evidence="3" id="KW-1185">Reference proteome</keyword>
<protein>
    <submittedName>
        <fullName evidence="2">Uncharacterized protein</fullName>
    </submittedName>
</protein>
<comment type="caution">
    <text evidence="2">The sequence shown here is derived from an EMBL/GenBank/DDBJ whole genome shotgun (WGS) entry which is preliminary data.</text>
</comment>
<sequence length="283" mass="30361">MGTVIEFDFSFMWACGKAGGNHLRSHMICIQTCAELQKTWRGRIRAALNPGVLILQVSRPCRITTSNRIRCSCGEAGPAQNNTHITPSIYDWSNLRRVDGGVVEVVEVVEGGKEGRRKGEGPARGRGARRQRGPAERGVGLHRQLESQVATGSLESEVGLENKVSLGSEVGLENKVSLGSEMQVHEKRPKVVLPSAVGPEKPGERMKVVLEMEGQPRRARCRLEDEGPAGGGGRRWEEAGSRAGGDGVRWAGEHRTAAVASEAESGSSLSSARQSPPLSCHSG</sequence>
<feature type="compositionally biased region" description="Basic and acidic residues" evidence="1">
    <location>
        <begin position="112"/>
        <end position="123"/>
    </location>
</feature>
<name>A0A9N7TSK8_PLEPL</name>
<dbReference type="AlphaFoldDB" id="A0A9N7TSK8"/>
<dbReference type="EMBL" id="CADEAL010000314">
    <property type="protein sequence ID" value="CAB1418285.1"/>
    <property type="molecule type" value="Genomic_DNA"/>
</dbReference>
<feature type="compositionally biased region" description="Low complexity" evidence="1">
    <location>
        <begin position="257"/>
        <end position="283"/>
    </location>
</feature>
<feature type="region of interest" description="Disordered" evidence="1">
    <location>
        <begin position="221"/>
        <end position="283"/>
    </location>
</feature>
<proteinExistence type="predicted"/>
<evidence type="ECO:0000256" key="1">
    <source>
        <dbReference type="SAM" id="MobiDB-lite"/>
    </source>
</evidence>
<evidence type="ECO:0000313" key="3">
    <source>
        <dbReference type="Proteomes" id="UP001153269"/>
    </source>
</evidence>
<organism evidence="2 3">
    <name type="scientific">Pleuronectes platessa</name>
    <name type="common">European plaice</name>
    <dbReference type="NCBI Taxonomy" id="8262"/>
    <lineage>
        <taxon>Eukaryota</taxon>
        <taxon>Metazoa</taxon>
        <taxon>Chordata</taxon>
        <taxon>Craniata</taxon>
        <taxon>Vertebrata</taxon>
        <taxon>Euteleostomi</taxon>
        <taxon>Actinopterygii</taxon>
        <taxon>Neopterygii</taxon>
        <taxon>Teleostei</taxon>
        <taxon>Neoteleostei</taxon>
        <taxon>Acanthomorphata</taxon>
        <taxon>Carangaria</taxon>
        <taxon>Pleuronectiformes</taxon>
        <taxon>Pleuronectoidei</taxon>
        <taxon>Pleuronectidae</taxon>
        <taxon>Pleuronectes</taxon>
    </lineage>
</organism>
<gene>
    <name evidence="2" type="ORF">PLEPLA_LOCUS6109</name>
</gene>
<evidence type="ECO:0000313" key="2">
    <source>
        <dbReference type="EMBL" id="CAB1418285.1"/>
    </source>
</evidence>
<reference evidence="2" key="1">
    <citation type="submission" date="2020-03" db="EMBL/GenBank/DDBJ databases">
        <authorList>
            <person name="Weist P."/>
        </authorList>
    </citation>
    <scope>NUCLEOTIDE SEQUENCE</scope>
</reference>
<accession>A0A9N7TSK8</accession>
<feature type="region of interest" description="Disordered" evidence="1">
    <location>
        <begin position="112"/>
        <end position="141"/>
    </location>
</feature>
<dbReference type="Proteomes" id="UP001153269">
    <property type="component" value="Unassembled WGS sequence"/>
</dbReference>